<protein>
    <submittedName>
        <fullName evidence="2">Uncharacterized protein</fullName>
    </submittedName>
</protein>
<comment type="caution">
    <text evidence="2">The sequence shown here is derived from an EMBL/GenBank/DDBJ whole genome shotgun (WGS) entry which is preliminary data.</text>
</comment>
<keyword evidence="3" id="KW-1185">Reference proteome</keyword>
<feature type="transmembrane region" description="Helical" evidence="1">
    <location>
        <begin position="12"/>
        <end position="31"/>
    </location>
</feature>
<keyword evidence="1" id="KW-1133">Transmembrane helix</keyword>
<dbReference type="AlphaFoldDB" id="A0A8J2S764"/>
<evidence type="ECO:0000313" key="3">
    <source>
        <dbReference type="Proteomes" id="UP000789390"/>
    </source>
</evidence>
<accession>A0A8J2S764</accession>
<organism evidence="2 3">
    <name type="scientific">Daphnia galeata</name>
    <dbReference type="NCBI Taxonomy" id="27404"/>
    <lineage>
        <taxon>Eukaryota</taxon>
        <taxon>Metazoa</taxon>
        <taxon>Ecdysozoa</taxon>
        <taxon>Arthropoda</taxon>
        <taxon>Crustacea</taxon>
        <taxon>Branchiopoda</taxon>
        <taxon>Diplostraca</taxon>
        <taxon>Cladocera</taxon>
        <taxon>Anomopoda</taxon>
        <taxon>Daphniidae</taxon>
        <taxon>Daphnia</taxon>
    </lineage>
</organism>
<sequence>MVWLLMRPLRQNRFCLVLFFVILIVFVFMYYSPVIKQLEIIYFKHFHPHRKPLVREPAHSTCNEHANQRGPHQKVIAYSVYGDLTQTHVNRRYLKPLLETTKRIVHIYPGWIIRIYHNLTRDDKSWRLLQKTFQEGRSDIDLCNATQIIRDRKLGNIFSMTWRWLPLMDNLVDTFMSRDADSPIIPREEDAVREWLSGDRIFHIMRDHPLHCVSILGGLWGVKLDRIRLEIDNATKRMLKRNHLHEYDYDQILLTRHIWPIARSNVVAHDSYCCKYFPPTSPFPTLRKGGGFVGMVGDLPANDNSTVAECPQQCRPTNTSFDWRFC</sequence>
<proteinExistence type="predicted"/>
<keyword evidence="1" id="KW-0812">Transmembrane</keyword>
<name>A0A8J2S764_9CRUS</name>
<keyword evidence="1" id="KW-0472">Membrane</keyword>
<dbReference type="Proteomes" id="UP000789390">
    <property type="component" value="Unassembled WGS sequence"/>
</dbReference>
<reference evidence="2" key="1">
    <citation type="submission" date="2021-11" db="EMBL/GenBank/DDBJ databases">
        <authorList>
            <person name="Schell T."/>
        </authorList>
    </citation>
    <scope>NUCLEOTIDE SEQUENCE</scope>
    <source>
        <strain evidence="2">M5</strain>
    </source>
</reference>
<dbReference type="EMBL" id="CAKKLH010000319">
    <property type="protein sequence ID" value="CAH0111944.1"/>
    <property type="molecule type" value="Genomic_DNA"/>
</dbReference>
<gene>
    <name evidence="2" type="ORF">DGAL_LOCUS15601</name>
</gene>
<evidence type="ECO:0000256" key="1">
    <source>
        <dbReference type="SAM" id="Phobius"/>
    </source>
</evidence>
<dbReference type="OrthoDB" id="204305at2759"/>
<evidence type="ECO:0000313" key="2">
    <source>
        <dbReference type="EMBL" id="CAH0111944.1"/>
    </source>
</evidence>